<evidence type="ECO:0000256" key="1">
    <source>
        <dbReference type="SAM" id="MobiDB-lite"/>
    </source>
</evidence>
<reference evidence="2" key="1">
    <citation type="journal article" date="2020" name="bioRxiv">
        <title>Chromosome-level reference genome of the European wasp spider Argiope bruennichi: a resource for studies on range expansion and evolutionary adaptation.</title>
        <authorList>
            <person name="Sheffer M.M."/>
            <person name="Hoppe A."/>
            <person name="Krehenwinkel H."/>
            <person name="Uhl G."/>
            <person name="Kuss A.W."/>
            <person name="Jensen L."/>
            <person name="Jensen C."/>
            <person name="Gillespie R.G."/>
            <person name="Hoff K.J."/>
            <person name="Prost S."/>
        </authorList>
    </citation>
    <scope>NUCLEOTIDE SEQUENCE</scope>
</reference>
<name>A0A8T0FL30_ARGBR</name>
<dbReference type="AlphaFoldDB" id="A0A8T0FL30"/>
<gene>
    <name evidence="2" type="ORF">HNY73_003583</name>
</gene>
<accession>A0A8T0FL30</accession>
<keyword evidence="3" id="KW-1185">Reference proteome</keyword>
<dbReference type="Proteomes" id="UP000807504">
    <property type="component" value="Unassembled WGS sequence"/>
</dbReference>
<feature type="region of interest" description="Disordered" evidence="1">
    <location>
        <begin position="38"/>
        <end position="68"/>
    </location>
</feature>
<feature type="compositionally biased region" description="Acidic residues" evidence="1">
    <location>
        <begin position="38"/>
        <end position="47"/>
    </location>
</feature>
<dbReference type="EMBL" id="JABXBU010000003">
    <property type="protein sequence ID" value="KAF8791917.1"/>
    <property type="molecule type" value="Genomic_DNA"/>
</dbReference>
<organism evidence="2 3">
    <name type="scientific">Argiope bruennichi</name>
    <name type="common">Wasp spider</name>
    <name type="synonym">Aranea bruennichi</name>
    <dbReference type="NCBI Taxonomy" id="94029"/>
    <lineage>
        <taxon>Eukaryota</taxon>
        <taxon>Metazoa</taxon>
        <taxon>Ecdysozoa</taxon>
        <taxon>Arthropoda</taxon>
        <taxon>Chelicerata</taxon>
        <taxon>Arachnida</taxon>
        <taxon>Araneae</taxon>
        <taxon>Araneomorphae</taxon>
        <taxon>Entelegynae</taxon>
        <taxon>Araneoidea</taxon>
        <taxon>Araneidae</taxon>
        <taxon>Argiope</taxon>
    </lineage>
</organism>
<reference evidence="2" key="2">
    <citation type="submission" date="2020-06" db="EMBL/GenBank/DDBJ databases">
        <authorList>
            <person name="Sheffer M."/>
        </authorList>
    </citation>
    <scope>NUCLEOTIDE SEQUENCE</scope>
</reference>
<evidence type="ECO:0000313" key="2">
    <source>
        <dbReference type="EMBL" id="KAF8791917.1"/>
    </source>
</evidence>
<comment type="caution">
    <text evidence="2">The sequence shown here is derived from an EMBL/GenBank/DDBJ whole genome shotgun (WGS) entry which is preliminary data.</text>
</comment>
<evidence type="ECO:0000313" key="3">
    <source>
        <dbReference type="Proteomes" id="UP000807504"/>
    </source>
</evidence>
<proteinExistence type="predicted"/>
<sequence length="68" mass="7580">MVVVGKGVEGHRQQDYLMAYIGHDSLTVDDVVLQEQAEGDECEVQEEHDERQSDVHLPLEAGDGNDDE</sequence>
<protein>
    <submittedName>
        <fullName evidence="2">Uncharacterized protein</fullName>
    </submittedName>
</protein>